<dbReference type="EMBL" id="JPKZ01020373">
    <property type="protein sequence ID" value="KHN71801.1"/>
    <property type="molecule type" value="Genomic_DNA"/>
</dbReference>
<evidence type="ECO:0000313" key="2">
    <source>
        <dbReference type="EMBL" id="KHN71801.1"/>
    </source>
</evidence>
<keyword evidence="1" id="KW-0472">Membrane</keyword>
<accession>A0A0B2UL92</accession>
<dbReference type="Proteomes" id="UP000031036">
    <property type="component" value="Unassembled WGS sequence"/>
</dbReference>
<dbReference type="AlphaFoldDB" id="A0A0B2UL92"/>
<dbReference type="GO" id="GO:0001522">
    <property type="term" value="P:pseudouridine synthesis"/>
    <property type="evidence" value="ECO:0007669"/>
    <property type="project" value="InterPro"/>
</dbReference>
<proteinExistence type="predicted"/>
<dbReference type="Gene3D" id="3.30.2350.20">
    <property type="entry name" value="TruD, catalytic domain"/>
    <property type="match status" value="1"/>
</dbReference>
<dbReference type="InterPro" id="IPR020103">
    <property type="entry name" value="PsdUridine_synth_cat_dom_sf"/>
</dbReference>
<sequence>MFPRRMYLIFCFLCVFAVSIFFQLIYKKIVTNATKLNSNVKLFCSHYAIGDVLRELIVKPEDVEYQILKYSDKDTRLQPDLNGEYDKEKIGSGDLRALSLKFSLPSGCYATVALRQLTR</sequence>
<evidence type="ECO:0008006" key="4">
    <source>
        <dbReference type="Google" id="ProtNLM"/>
    </source>
</evidence>
<dbReference type="GO" id="GO:0003723">
    <property type="term" value="F:RNA binding"/>
    <property type="evidence" value="ECO:0007669"/>
    <property type="project" value="InterPro"/>
</dbReference>
<dbReference type="OrthoDB" id="447290at2759"/>
<keyword evidence="1" id="KW-0812">Transmembrane</keyword>
<gene>
    <name evidence="2" type="ORF">Tcan_02062</name>
</gene>
<name>A0A0B2UL92_TOXCA</name>
<dbReference type="GO" id="GO:0009982">
    <property type="term" value="F:pseudouridine synthase activity"/>
    <property type="evidence" value="ECO:0007669"/>
    <property type="project" value="InterPro"/>
</dbReference>
<keyword evidence="1" id="KW-1133">Transmembrane helix</keyword>
<reference evidence="2 3" key="1">
    <citation type="submission" date="2014-11" db="EMBL/GenBank/DDBJ databases">
        <title>Genetic blueprint of the zoonotic pathogen Toxocara canis.</title>
        <authorList>
            <person name="Zhu X.-Q."/>
            <person name="Korhonen P.K."/>
            <person name="Cai H."/>
            <person name="Young N.D."/>
            <person name="Nejsum P."/>
            <person name="von Samson-Himmelstjerna G."/>
            <person name="Boag P.R."/>
            <person name="Tan P."/>
            <person name="Li Q."/>
            <person name="Min J."/>
            <person name="Yang Y."/>
            <person name="Wang X."/>
            <person name="Fang X."/>
            <person name="Hall R.S."/>
            <person name="Hofmann A."/>
            <person name="Sternberg P.W."/>
            <person name="Jex A.R."/>
            <person name="Gasser R.B."/>
        </authorList>
    </citation>
    <scope>NUCLEOTIDE SEQUENCE [LARGE SCALE GENOMIC DNA]</scope>
    <source>
        <strain evidence="2">PN_DK_2014</strain>
    </source>
</reference>
<dbReference type="SUPFAM" id="SSF55120">
    <property type="entry name" value="Pseudouridine synthase"/>
    <property type="match status" value="1"/>
</dbReference>
<dbReference type="STRING" id="6265.A0A0B2UL92"/>
<comment type="caution">
    <text evidence="2">The sequence shown here is derived from an EMBL/GenBank/DDBJ whole genome shotgun (WGS) entry which is preliminary data.</text>
</comment>
<evidence type="ECO:0000313" key="3">
    <source>
        <dbReference type="Proteomes" id="UP000031036"/>
    </source>
</evidence>
<evidence type="ECO:0000256" key="1">
    <source>
        <dbReference type="SAM" id="Phobius"/>
    </source>
</evidence>
<dbReference type="InterPro" id="IPR042214">
    <property type="entry name" value="TruD_catalytic"/>
</dbReference>
<keyword evidence="3" id="KW-1185">Reference proteome</keyword>
<feature type="transmembrane region" description="Helical" evidence="1">
    <location>
        <begin position="6"/>
        <end position="26"/>
    </location>
</feature>
<organism evidence="2 3">
    <name type="scientific">Toxocara canis</name>
    <name type="common">Canine roundworm</name>
    <dbReference type="NCBI Taxonomy" id="6265"/>
    <lineage>
        <taxon>Eukaryota</taxon>
        <taxon>Metazoa</taxon>
        <taxon>Ecdysozoa</taxon>
        <taxon>Nematoda</taxon>
        <taxon>Chromadorea</taxon>
        <taxon>Rhabditida</taxon>
        <taxon>Spirurina</taxon>
        <taxon>Ascaridomorpha</taxon>
        <taxon>Ascaridoidea</taxon>
        <taxon>Toxocaridae</taxon>
        <taxon>Toxocara</taxon>
    </lineage>
</organism>
<protein>
    <recommendedName>
        <fullName evidence="4">TRUD domain-containing protein</fullName>
    </recommendedName>
</protein>